<feature type="transmembrane region" description="Helical" evidence="6">
    <location>
        <begin position="383"/>
        <end position="406"/>
    </location>
</feature>
<feature type="transmembrane region" description="Helical" evidence="6">
    <location>
        <begin position="513"/>
        <end position="531"/>
    </location>
</feature>
<evidence type="ECO:0000256" key="3">
    <source>
        <dbReference type="ARBA" id="ARBA00022692"/>
    </source>
</evidence>
<dbReference type="GO" id="GO:0005886">
    <property type="term" value="C:plasma membrane"/>
    <property type="evidence" value="ECO:0007669"/>
    <property type="project" value="UniProtKB-SubCell"/>
</dbReference>
<gene>
    <name evidence="9" type="ORF">A9Q93_10965</name>
</gene>
<comment type="caution">
    <text evidence="9">The sequence shown here is derived from an EMBL/GenBank/DDBJ whole genome shotgun (WGS) entry which is preliminary data.</text>
</comment>
<reference evidence="10" key="1">
    <citation type="journal article" date="2017" name="Proc. Natl. Acad. Sci. U.S.A.">
        <title>Simulation of Deepwater Horizon oil plume reveals substrate specialization within a complex community of hydrocarbon-degraders.</title>
        <authorList>
            <person name="Hu P."/>
            <person name="Dubinsky E.A."/>
            <person name="Probst A.J."/>
            <person name="Wang J."/>
            <person name="Sieber C.M.K."/>
            <person name="Tom L.M."/>
            <person name="Gardinali P."/>
            <person name="Banfield J.F."/>
            <person name="Atlas R.M."/>
            <person name="Andersen G.L."/>
        </authorList>
    </citation>
    <scope>NUCLEOTIDE SEQUENCE [LARGE SCALE GENOMIC DNA]</scope>
</reference>
<dbReference type="Proteomes" id="UP000196102">
    <property type="component" value="Unassembled WGS sequence"/>
</dbReference>
<feature type="transmembrane region" description="Helical" evidence="6">
    <location>
        <begin position="250"/>
        <end position="269"/>
    </location>
</feature>
<evidence type="ECO:0000256" key="2">
    <source>
        <dbReference type="ARBA" id="ARBA00022475"/>
    </source>
</evidence>
<protein>
    <submittedName>
        <fullName evidence="9">Competence protein</fullName>
    </submittedName>
</protein>
<feature type="transmembrane region" description="Helical" evidence="6">
    <location>
        <begin position="58"/>
        <end position="76"/>
    </location>
</feature>
<name>A0A1Z8ANE4_9FLAO</name>
<keyword evidence="2" id="KW-1003">Cell membrane</keyword>
<sequence>MRWLDYPFYRILFFLVVGIIFQHQLEMDDSLFLVCTLICFSVIAIIIVLSKFIRLPKFIFATSTYIFFFSLGALLFSNKNGLSNDHFIHKQVQGQDHVLQLKLKQRLAPNKFNDRFYAEVIALDQQQVSGNTLVLFKRSDSLDFQVGDRLTVYDDVNLPAFERNPGDFDYKKYLKSIDVYGQIYVDTPKILSYENGSQELGVLLRLRTTILEKLEASGLNDNPRGVIEALVLGQRQNVDPEVTKSFRDAGVIHILALSGLHVGIILLILRVLTKRILRMKYGRWIQSVVLIFLLWSFALLTGMSPSIMRAVTMFSFVAIGLNLKRKGSVYHSLTLSAFVLLLFDPRILFQVGFQLSYMAVFSIVLIQPVLAGLWPWRNKVKDFFWNIFTVTVAAQIGVAGISLFYFNQFPGLFILGNMLLLPVLPFIIGAALLLIFLLLLGIPTDWLTTVLNAVLEFIIETVARISSFETFIVKDVHLTFWKTALIYVALFSFVLFLLPYFKRSKRERFYLKKPNWMLHLSLLSLVVLFGLKSYEKLNTDKDSFLVLHQATGSAVSLSNQDQATLFTDLHVMDSLRALNSLERLKAIETHRDKDLSLVSLKNLIQYKNNRLLVIDENGLYDISIKNATVLLSHSPKINLERLILETQPKRIIADGSNYRNVVESWKITCNKMGVELLNTYEVGAVELMMAND</sequence>
<evidence type="ECO:0000256" key="5">
    <source>
        <dbReference type="ARBA" id="ARBA00023136"/>
    </source>
</evidence>
<feature type="transmembrane region" description="Helical" evidence="6">
    <location>
        <begin position="7"/>
        <end position="25"/>
    </location>
</feature>
<dbReference type="InterPro" id="IPR052159">
    <property type="entry name" value="Competence_DNA_uptake"/>
</dbReference>
<accession>A0A1Z8ANE4</accession>
<evidence type="ECO:0000256" key="6">
    <source>
        <dbReference type="SAM" id="Phobius"/>
    </source>
</evidence>
<organism evidence="9 10">
    <name type="scientific">Nonlabens dokdonensis</name>
    <dbReference type="NCBI Taxonomy" id="328515"/>
    <lineage>
        <taxon>Bacteria</taxon>
        <taxon>Pseudomonadati</taxon>
        <taxon>Bacteroidota</taxon>
        <taxon>Flavobacteriia</taxon>
        <taxon>Flavobacteriales</taxon>
        <taxon>Flavobacteriaceae</taxon>
        <taxon>Nonlabens</taxon>
    </lineage>
</organism>
<proteinExistence type="predicted"/>
<dbReference type="RefSeq" id="WP_303687483.1">
    <property type="nucleotide sequence ID" value="NZ_CAJXYO010000020.1"/>
</dbReference>
<feature type="domain" description="ComEC/Rec2-related protein" evidence="7">
    <location>
        <begin position="230"/>
        <end position="497"/>
    </location>
</feature>
<feature type="transmembrane region" description="Helical" evidence="6">
    <location>
        <begin position="478"/>
        <end position="501"/>
    </location>
</feature>
<dbReference type="EMBL" id="MAAX01000172">
    <property type="protein sequence ID" value="OUS11849.1"/>
    <property type="molecule type" value="Genomic_DNA"/>
</dbReference>
<evidence type="ECO:0000256" key="4">
    <source>
        <dbReference type="ARBA" id="ARBA00022989"/>
    </source>
</evidence>
<dbReference type="AlphaFoldDB" id="A0A1Z8ANE4"/>
<comment type="subcellular location">
    <subcellularLocation>
        <location evidence="1">Cell membrane</location>
        <topology evidence="1">Multi-pass membrane protein</topology>
    </subcellularLocation>
</comment>
<keyword evidence="3 6" id="KW-0812">Transmembrane</keyword>
<dbReference type="PANTHER" id="PTHR30619">
    <property type="entry name" value="DNA INTERNALIZATION/COMPETENCE PROTEIN COMEC/REC2"/>
    <property type="match status" value="1"/>
</dbReference>
<evidence type="ECO:0000313" key="9">
    <source>
        <dbReference type="EMBL" id="OUS11849.1"/>
    </source>
</evidence>
<evidence type="ECO:0000259" key="7">
    <source>
        <dbReference type="Pfam" id="PF03772"/>
    </source>
</evidence>
<feature type="domain" description="DUF4131" evidence="8">
    <location>
        <begin position="32"/>
        <end position="189"/>
    </location>
</feature>
<keyword evidence="4 6" id="KW-1133">Transmembrane helix</keyword>
<dbReference type="PANTHER" id="PTHR30619:SF1">
    <property type="entry name" value="RECOMBINATION PROTEIN 2"/>
    <property type="match status" value="1"/>
</dbReference>
<dbReference type="InterPro" id="IPR004477">
    <property type="entry name" value="ComEC_N"/>
</dbReference>
<keyword evidence="5 6" id="KW-0472">Membrane</keyword>
<dbReference type="Pfam" id="PF03772">
    <property type="entry name" value="Competence"/>
    <property type="match status" value="1"/>
</dbReference>
<dbReference type="Pfam" id="PF13567">
    <property type="entry name" value="DUF4131"/>
    <property type="match status" value="1"/>
</dbReference>
<evidence type="ECO:0000256" key="1">
    <source>
        <dbReference type="ARBA" id="ARBA00004651"/>
    </source>
</evidence>
<dbReference type="InterPro" id="IPR025405">
    <property type="entry name" value="DUF4131"/>
</dbReference>
<dbReference type="NCBIfam" id="TIGR00360">
    <property type="entry name" value="ComEC_N-term"/>
    <property type="match status" value="1"/>
</dbReference>
<evidence type="ECO:0000259" key="8">
    <source>
        <dbReference type="Pfam" id="PF13567"/>
    </source>
</evidence>
<feature type="transmembrane region" description="Helical" evidence="6">
    <location>
        <begin position="281"/>
        <end position="300"/>
    </location>
</feature>
<feature type="transmembrane region" description="Helical" evidence="6">
    <location>
        <begin position="355"/>
        <end position="376"/>
    </location>
</feature>
<evidence type="ECO:0000313" key="10">
    <source>
        <dbReference type="Proteomes" id="UP000196102"/>
    </source>
</evidence>
<feature type="transmembrane region" description="Helical" evidence="6">
    <location>
        <begin position="412"/>
        <end position="439"/>
    </location>
</feature>
<feature type="transmembrane region" description="Helical" evidence="6">
    <location>
        <begin position="31"/>
        <end position="49"/>
    </location>
</feature>